<dbReference type="AlphaFoldDB" id="A0AAF0F6F5"/>
<evidence type="ECO:0000259" key="3">
    <source>
        <dbReference type="SMART" id="SM01408"/>
    </source>
</evidence>
<gene>
    <name evidence="4" type="ORF">MPSI1_002256</name>
</gene>
<dbReference type="GO" id="GO:0000785">
    <property type="term" value="C:chromatin"/>
    <property type="evidence" value="ECO:0007669"/>
    <property type="project" value="UniProtKB-ARBA"/>
</dbReference>
<sequence length="324" mass="36618">MPRRVRRARKADEEDGKPITISQSEREAFEAELEERSARWTEAYADIVEQLPLELQRSFSLTKELDRQSEGEKTETDIDDKNEMEVVWKQYLAARYAASNDDESSASEVKQETTSVLDSIESSDNDQKKPATNPGGPSAERQALLQRIQTLSQTTQSIAKEKIALAITAYASVDRQIRRLDSDLLKNELSLYAGIRNELAHPSTDGPNAIPLPQATDRFSPEGQLLQFWSGLVPLDTLTCLAYLKEHLGTDTPTNQPTKKQRRAQSTSQRDKHASHDTNSSTRFADTEIDPSEPRYCYCDRVSYGEMVACDNEECPREWVCQLI</sequence>
<dbReference type="PANTHER" id="PTHR10333">
    <property type="entry name" value="INHIBITOR OF GROWTH PROTEIN"/>
    <property type="match status" value="1"/>
</dbReference>
<feature type="region of interest" description="Disordered" evidence="2">
    <location>
        <begin position="1"/>
        <end position="30"/>
    </location>
</feature>
<dbReference type="Gene3D" id="3.30.40.10">
    <property type="entry name" value="Zinc/RING finger domain, C3HC4 (zinc finger)"/>
    <property type="match status" value="1"/>
</dbReference>
<keyword evidence="5" id="KW-1185">Reference proteome</keyword>
<feature type="region of interest" description="Disordered" evidence="2">
    <location>
        <begin position="99"/>
        <end position="140"/>
    </location>
</feature>
<feature type="compositionally biased region" description="Polar residues" evidence="2">
    <location>
        <begin position="112"/>
        <end position="122"/>
    </location>
</feature>
<evidence type="ECO:0000313" key="5">
    <source>
        <dbReference type="Proteomes" id="UP001214628"/>
    </source>
</evidence>
<evidence type="ECO:0000256" key="2">
    <source>
        <dbReference type="SAM" id="MobiDB-lite"/>
    </source>
</evidence>
<feature type="site" description="Histone H3K4me3 binding" evidence="1">
    <location>
        <position position="319"/>
    </location>
</feature>
<dbReference type="EMBL" id="CP118376">
    <property type="protein sequence ID" value="WFD43593.1"/>
    <property type="molecule type" value="Genomic_DNA"/>
</dbReference>
<feature type="region of interest" description="Disordered" evidence="2">
    <location>
        <begin position="60"/>
        <end position="81"/>
    </location>
</feature>
<feature type="site" description="Histone H3K4me3 binding" evidence="1">
    <location>
        <position position="296"/>
    </location>
</feature>
<protein>
    <recommendedName>
        <fullName evidence="3">Inhibitor of growth protein N-terminal histone-binding domain-containing protein</fullName>
    </recommendedName>
</protein>
<dbReference type="InterPro" id="IPR011011">
    <property type="entry name" value="Znf_FYVE_PHD"/>
</dbReference>
<feature type="region of interest" description="Disordered" evidence="2">
    <location>
        <begin position="251"/>
        <end position="287"/>
    </location>
</feature>
<feature type="site" description="Histone H3K4me3 binding" evidence="1">
    <location>
        <position position="307"/>
    </location>
</feature>
<dbReference type="Proteomes" id="UP001214628">
    <property type="component" value="Chromosome 2"/>
</dbReference>
<dbReference type="InterPro" id="IPR013083">
    <property type="entry name" value="Znf_RING/FYVE/PHD"/>
</dbReference>
<dbReference type="Gene3D" id="6.10.140.1740">
    <property type="match status" value="1"/>
</dbReference>
<feature type="site" description="Histone H3K4me3 binding" evidence="1">
    <location>
        <position position="311"/>
    </location>
</feature>
<evidence type="ECO:0000256" key="1">
    <source>
        <dbReference type="PIRSR" id="PIRSR628651-50"/>
    </source>
</evidence>
<dbReference type="InterPro" id="IPR024610">
    <property type="entry name" value="ING_N_histone-binding"/>
</dbReference>
<dbReference type="SMART" id="SM01408">
    <property type="entry name" value="ING"/>
    <property type="match status" value="1"/>
</dbReference>
<name>A0AAF0F6F5_9BASI</name>
<feature type="compositionally biased region" description="Basic and acidic residues" evidence="2">
    <location>
        <begin position="63"/>
        <end position="81"/>
    </location>
</feature>
<dbReference type="CDD" id="cd16859">
    <property type="entry name" value="ING_ING4_5"/>
    <property type="match status" value="1"/>
</dbReference>
<dbReference type="InterPro" id="IPR028651">
    <property type="entry name" value="ING_fam"/>
</dbReference>
<dbReference type="Pfam" id="PF12998">
    <property type="entry name" value="ING"/>
    <property type="match status" value="2"/>
</dbReference>
<dbReference type="SUPFAM" id="SSF57903">
    <property type="entry name" value="FYVE/PHD zinc finger"/>
    <property type="match status" value="1"/>
</dbReference>
<proteinExistence type="predicted"/>
<feature type="compositionally biased region" description="Polar residues" evidence="2">
    <location>
        <begin position="251"/>
        <end position="268"/>
    </location>
</feature>
<feature type="domain" description="Inhibitor of growth protein N-terminal histone-binding" evidence="3">
    <location>
        <begin position="40"/>
        <end position="187"/>
    </location>
</feature>
<organism evidence="4 5">
    <name type="scientific">Malassezia psittaci</name>
    <dbReference type="NCBI Taxonomy" id="1821823"/>
    <lineage>
        <taxon>Eukaryota</taxon>
        <taxon>Fungi</taxon>
        <taxon>Dikarya</taxon>
        <taxon>Basidiomycota</taxon>
        <taxon>Ustilaginomycotina</taxon>
        <taxon>Malasseziomycetes</taxon>
        <taxon>Malasseziales</taxon>
        <taxon>Malasseziaceae</taxon>
        <taxon>Malassezia</taxon>
    </lineage>
</organism>
<reference evidence="4" key="1">
    <citation type="submission" date="2023-02" db="EMBL/GenBank/DDBJ databases">
        <title>Mating type loci evolution in Malassezia.</title>
        <authorList>
            <person name="Coelho M.A."/>
        </authorList>
    </citation>
    <scope>NUCLEOTIDE SEQUENCE</scope>
    <source>
        <strain evidence="4">CBS 14136</strain>
    </source>
</reference>
<accession>A0AAF0F6F5</accession>
<evidence type="ECO:0000313" key="4">
    <source>
        <dbReference type="EMBL" id="WFD43593.1"/>
    </source>
</evidence>